<accession>A0AAU7ZLJ0</accession>
<reference evidence="6" key="1">
    <citation type="submission" date="2023-08" db="EMBL/GenBank/DDBJ databases">
        <authorList>
            <person name="Messyasz A."/>
            <person name="Mannisto M.K."/>
            <person name="Kerkhof L.J."/>
            <person name="Haggblom M."/>
        </authorList>
    </citation>
    <scope>NUCLEOTIDE SEQUENCE</scope>
    <source>
        <strain evidence="6">X5P6</strain>
    </source>
</reference>
<organism evidence="6">
    <name type="scientific">Tunturiibacter psychrotolerans</name>
    <dbReference type="NCBI Taxonomy" id="3069686"/>
    <lineage>
        <taxon>Bacteria</taxon>
        <taxon>Pseudomonadati</taxon>
        <taxon>Acidobacteriota</taxon>
        <taxon>Terriglobia</taxon>
        <taxon>Terriglobales</taxon>
        <taxon>Acidobacteriaceae</taxon>
        <taxon>Tunturiibacter</taxon>
    </lineage>
</organism>
<dbReference type="InterPro" id="IPR001537">
    <property type="entry name" value="SpoU_MeTrfase"/>
</dbReference>
<gene>
    <name evidence="6" type="ORF">RBB77_16095</name>
</gene>
<dbReference type="CDD" id="cd18095">
    <property type="entry name" value="SpoU-like_rRNA-MTase"/>
    <property type="match status" value="1"/>
</dbReference>
<evidence type="ECO:0000313" key="6">
    <source>
        <dbReference type="EMBL" id="XCB31957.1"/>
    </source>
</evidence>
<evidence type="ECO:0000256" key="1">
    <source>
        <dbReference type="ARBA" id="ARBA00007228"/>
    </source>
</evidence>
<sequence length="333" mass="34962">MDSRTAKRAGDGRRRKIWEMQTPELVVSSRANARVKQLRAAFQGHARLSGGMVAIEGDHLLEEALRSGMVLKSVFVSERRAVPRIVPRGVEVLRVTDEVFGSVVETQSPQGVAALMVPPVRTLADLFDGSGMALILIAAGVQDPGNLGTLVRSAEAFGAGGVLTTAGTVSAWNQKALRASVGSVFRVPVVGVTAAEVAELKGRGVRLIAAVGAEDSGVIAAQEMDFISACAVMIGNEGSGLAAEWIEMCDARVTIPCPGPVESLNAAVAGSLLLYEASRQRTGGSGQDKKQKRNTGILRSAQDDDFQVGDGIDVEDGIKERAMTEATLKQVGE</sequence>
<dbReference type="SMART" id="SM00967">
    <property type="entry name" value="SpoU_sub_bind"/>
    <property type="match status" value="1"/>
</dbReference>
<dbReference type="GO" id="GO:0005737">
    <property type="term" value="C:cytoplasm"/>
    <property type="evidence" value="ECO:0007669"/>
    <property type="project" value="UniProtKB-ARBA"/>
</dbReference>
<dbReference type="AlphaFoldDB" id="A0AAU7ZLJ0"/>
<dbReference type="Gene3D" id="3.30.1330.30">
    <property type="match status" value="1"/>
</dbReference>
<dbReference type="GO" id="GO:0003723">
    <property type="term" value="F:RNA binding"/>
    <property type="evidence" value="ECO:0007669"/>
    <property type="project" value="InterPro"/>
</dbReference>
<dbReference type="RefSeq" id="WP_353062803.1">
    <property type="nucleotide sequence ID" value="NZ_CP132942.1"/>
</dbReference>
<dbReference type="Pfam" id="PF22435">
    <property type="entry name" value="MRM3-like_sub_bind"/>
    <property type="match status" value="1"/>
</dbReference>
<feature type="domain" description="RNA 2-O ribose methyltransferase substrate binding" evidence="5">
    <location>
        <begin position="54"/>
        <end position="122"/>
    </location>
</feature>
<dbReference type="InterPro" id="IPR053888">
    <property type="entry name" value="MRM3-like_sub_bind"/>
</dbReference>
<dbReference type="PANTHER" id="PTHR43191">
    <property type="entry name" value="RRNA METHYLTRANSFERASE 3"/>
    <property type="match status" value="1"/>
</dbReference>
<feature type="region of interest" description="Disordered" evidence="4">
    <location>
        <begin position="280"/>
        <end position="311"/>
    </location>
</feature>
<protein>
    <submittedName>
        <fullName evidence="6">RNA methyltransferase</fullName>
    </submittedName>
</protein>
<dbReference type="EMBL" id="CP132942">
    <property type="protein sequence ID" value="XCB31957.1"/>
    <property type="molecule type" value="Genomic_DNA"/>
</dbReference>
<proteinExistence type="inferred from homology"/>
<dbReference type="InterPro" id="IPR029026">
    <property type="entry name" value="tRNA_m1G_MTases_N"/>
</dbReference>
<dbReference type="Gene3D" id="3.40.1280.10">
    <property type="match status" value="1"/>
</dbReference>
<comment type="similarity">
    <text evidence="1">Belongs to the class IV-like SAM-binding methyltransferase superfamily. RNA methyltransferase TrmH family.</text>
</comment>
<name>A0AAU7ZLJ0_9BACT</name>
<dbReference type="GO" id="GO:0006396">
    <property type="term" value="P:RNA processing"/>
    <property type="evidence" value="ECO:0007669"/>
    <property type="project" value="InterPro"/>
</dbReference>
<dbReference type="InterPro" id="IPR029064">
    <property type="entry name" value="Ribosomal_eL30-like_sf"/>
</dbReference>
<evidence type="ECO:0000256" key="4">
    <source>
        <dbReference type="SAM" id="MobiDB-lite"/>
    </source>
</evidence>
<keyword evidence="2 6" id="KW-0489">Methyltransferase</keyword>
<dbReference type="InterPro" id="IPR029028">
    <property type="entry name" value="Alpha/beta_knot_MTases"/>
</dbReference>
<evidence type="ECO:0000259" key="5">
    <source>
        <dbReference type="SMART" id="SM00967"/>
    </source>
</evidence>
<evidence type="ECO:0000256" key="2">
    <source>
        <dbReference type="ARBA" id="ARBA00022603"/>
    </source>
</evidence>
<dbReference type="KEGG" id="tpsc:RBB77_16095"/>
<dbReference type="SUPFAM" id="SSF75217">
    <property type="entry name" value="alpha/beta knot"/>
    <property type="match status" value="1"/>
</dbReference>
<dbReference type="PANTHER" id="PTHR43191:SF2">
    <property type="entry name" value="RRNA METHYLTRANSFERASE 3, MITOCHONDRIAL"/>
    <property type="match status" value="1"/>
</dbReference>
<dbReference type="SUPFAM" id="SSF55315">
    <property type="entry name" value="L30e-like"/>
    <property type="match status" value="1"/>
</dbReference>
<evidence type="ECO:0000256" key="3">
    <source>
        <dbReference type="ARBA" id="ARBA00022679"/>
    </source>
</evidence>
<dbReference type="InterPro" id="IPR051259">
    <property type="entry name" value="rRNA_Methyltransferase"/>
</dbReference>
<keyword evidence="3" id="KW-0808">Transferase</keyword>
<dbReference type="Pfam" id="PF00588">
    <property type="entry name" value="SpoU_methylase"/>
    <property type="match status" value="1"/>
</dbReference>
<reference evidence="6" key="2">
    <citation type="journal article" date="2024" name="Environ. Microbiol.">
        <title>Genome analysis and description of Tunturibacter gen. nov. expands the diversity of Terriglobia in tundra soils.</title>
        <authorList>
            <person name="Messyasz A."/>
            <person name="Mannisto M.K."/>
            <person name="Kerkhof L.J."/>
            <person name="Haggblom M.M."/>
        </authorList>
    </citation>
    <scope>NUCLEOTIDE SEQUENCE</scope>
    <source>
        <strain evidence="6">X5P6</strain>
    </source>
</reference>
<dbReference type="InterPro" id="IPR013123">
    <property type="entry name" value="SpoU_subst-bd"/>
</dbReference>
<dbReference type="GO" id="GO:0008173">
    <property type="term" value="F:RNA methyltransferase activity"/>
    <property type="evidence" value="ECO:0007669"/>
    <property type="project" value="InterPro"/>
</dbReference>
<dbReference type="GO" id="GO:0032259">
    <property type="term" value="P:methylation"/>
    <property type="evidence" value="ECO:0007669"/>
    <property type="project" value="UniProtKB-KW"/>
</dbReference>